<feature type="transmembrane region" description="Helical" evidence="1">
    <location>
        <begin position="144"/>
        <end position="164"/>
    </location>
</feature>
<keyword evidence="1" id="KW-0472">Membrane</keyword>
<dbReference type="EMBL" id="FNXY01000005">
    <property type="protein sequence ID" value="SEJ09432.1"/>
    <property type="molecule type" value="Genomic_DNA"/>
</dbReference>
<dbReference type="Proteomes" id="UP000199532">
    <property type="component" value="Unassembled WGS sequence"/>
</dbReference>
<dbReference type="AlphaFoldDB" id="A0A1H6WA37"/>
<evidence type="ECO:0000313" key="3">
    <source>
        <dbReference type="Proteomes" id="UP000199532"/>
    </source>
</evidence>
<gene>
    <name evidence="2" type="ORF">SAMN04487995_3185</name>
</gene>
<evidence type="ECO:0008006" key="4">
    <source>
        <dbReference type="Google" id="ProtNLM"/>
    </source>
</evidence>
<sequence length="167" mass="19251">MSLREVIQYSLMVILYLLLQIFFMRNMVLFNYAFCFIYIAGILILPAEISRMYLLFIGFAIGFTVDIFSNTFGMHAAATVLIAYLRPFLIHYQMESKGAERVDIGIRSQGIGAFLAYVLPLIFIHHAMLFLMEINNFGMILHTLIRIAASTLFTMLMIVLLELFSRR</sequence>
<reference evidence="2 3" key="1">
    <citation type="submission" date="2016-10" db="EMBL/GenBank/DDBJ databases">
        <authorList>
            <person name="de Groot N.N."/>
        </authorList>
    </citation>
    <scope>NUCLEOTIDE SEQUENCE [LARGE SCALE GENOMIC DNA]</scope>
    <source>
        <strain evidence="2 3">DSM 19938</strain>
    </source>
</reference>
<dbReference type="STRING" id="408657.SAMN04487995_3185"/>
<feature type="transmembrane region" description="Helical" evidence="1">
    <location>
        <begin position="111"/>
        <end position="132"/>
    </location>
</feature>
<evidence type="ECO:0000256" key="1">
    <source>
        <dbReference type="SAM" id="Phobius"/>
    </source>
</evidence>
<accession>A0A1H6WA37</accession>
<feature type="transmembrane region" description="Helical" evidence="1">
    <location>
        <begin position="30"/>
        <end position="47"/>
    </location>
</feature>
<keyword evidence="1" id="KW-0812">Transmembrane</keyword>
<organism evidence="2 3">
    <name type="scientific">Dyadobacter koreensis</name>
    <dbReference type="NCBI Taxonomy" id="408657"/>
    <lineage>
        <taxon>Bacteria</taxon>
        <taxon>Pseudomonadati</taxon>
        <taxon>Bacteroidota</taxon>
        <taxon>Cytophagia</taxon>
        <taxon>Cytophagales</taxon>
        <taxon>Spirosomataceae</taxon>
        <taxon>Dyadobacter</taxon>
    </lineage>
</organism>
<proteinExistence type="predicted"/>
<dbReference type="OrthoDB" id="1132160at2"/>
<feature type="transmembrane region" description="Helical" evidence="1">
    <location>
        <begin position="53"/>
        <end position="85"/>
    </location>
</feature>
<name>A0A1H6WA37_9BACT</name>
<protein>
    <recommendedName>
        <fullName evidence="4">Rod shape-determining protein MreD</fullName>
    </recommendedName>
</protein>
<keyword evidence="1" id="KW-1133">Transmembrane helix</keyword>
<feature type="transmembrane region" description="Helical" evidence="1">
    <location>
        <begin position="6"/>
        <end position="23"/>
    </location>
</feature>
<keyword evidence="3" id="KW-1185">Reference proteome</keyword>
<evidence type="ECO:0000313" key="2">
    <source>
        <dbReference type="EMBL" id="SEJ09432.1"/>
    </source>
</evidence>